<name>A0AA36C7B3_9BILA</name>
<dbReference type="AlphaFoldDB" id="A0AA36C7B3"/>
<comment type="caution">
    <text evidence="2">The sequence shown here is derived from an EMBL/GenBank/DDBJ whole genome shotgun (WGS) entry which is preliminary data.</text>
</comment>
<dbReference type="EMBL" id="CATQJA010000549">
    <property type="protein sequence ID" value="CAJ0561373.1"/>
    <property type="molecule type" value="Genomic_DNA"/>
</dbReference>
<feature type="compositionally biased region" description="Basic and acidic residues" evidence="1">
    <location>
        <begin position="209"/>
        <end position="218"/>
    </location>
</feature>
<evidence type="ECO:0000313" key="2">
    <source>
        <dbReference type="EMBL" id="CAJ0561373.1"/>
    </source>
</evidence>
<dbReference type="Proteomes" id="UP001177023">
    <property type="component" value="Unassembled WGS sequence"/>
</dbReference>
<reference evidence="2" key="1">
    <citation type="submission" date="2023-06" db="EMBL/GenBank/DDBJ databases">
        <authorList>
            <person name="Delattre M."/>
        </authorList>
    </citation>
    <scope>NUCLEOTIDE SEQUENCE</scope>
    <source>
        <strain evidence="2">AF72</strain>
    </source>
</reference>
<sequence>MTIDIEKHISDKTNAYNNMHQDRRAVVAAQAELEAKESLLVLVEDRVCRLAVAEQQLALQTWRAAYANAYIAGHPFEEPPCAEFSDQYDLGDGLPALINGFDKAKFNTYLEMDILELEKVAKELQGIVIPAAQKAVLAATAKRTESEKLYNLIAIRTRAIGVAAAATTSALRAKCASEASFTPVKGVAILTKKESVYDEPSDGSVVVTDSKKNGHERSTSATAREAAATPSLLPSSPRSDSSDFDAVSSSSSRIWIPPRHLHATRPRLVEESIHLFVDDVGEGWNKGSSSTSSAPSSPPSSSSRGSSWSSARSPAFTDSFETSLLTVSLLDESSEMMTAVPATPTQPPADEDFQPFYSAVKEEIFTKLCDVARRESIVRARGGQPTLVKGTCVNCPPEIGQQMVTKFYGPALCTPCAKSYTQASRTYLSKIENHEDHPARVPCTVCNFEKKWPPLGFSAYQKKKKN</sequence>
<feature type="region of interest" description="Disordered" evidence="1">
    <location>
        <begin position="284"/>
        <end position="313"/>
    </location>
</feature>
<evidence type="ECO:0000313" key="3">
    <source>
        <dbReference type="Proteomes" id="UP001177023"/>
    </source>
</evidence>
<keyword evidence="3" id="KW-1185">Reference proteome</keyword>
<proteinExistence type="predicted"/>
<organism evidence="2 3">
    <name type="scientific">Mesorhabditis spiculigera</name>
    <dbReference type="NCBI Taxonomy" id="96644"/>
    <lineage>
        <taxon>Eukaryota</taxon>
        <taxon>Metazoa</taxon>
        <taxon>Ecdysozoa</taxon>
        <taxon>Nematoda</taxon>
        <taxon>Chromadorea</taxon>
        <taxon>Rhabditida</taxon>
        <taxon>Rhabditina</taxon>
        <taxon>Rhabditomorpha</taxon>
        <taxon>Rhabditoidea</taxon>
        <taxon>Rhabditidae</taxon>
        <taxon>Mesorhabditinae</taxon>
        <taxon>Mesorhabditis</taxon>
    </lineage>
</organism>
<protein>
    <submittedName>
        <fullName evidence="2">Uncharacterized protein</fullName>
    </submittedName>
</protein>
<feature type="non-terminal residue" evidence="2">
    <location>
        <position position="1"/>
    </location>
</feature>
<accession>A0AA36C7B3</accession>
<feature type="compositionally biased region" description="Low complexity" evidence="1">
    <location>
        <begin position="287"/>
        <end position="313"/>
    </location>
</feature>
<feature type="region of interest" description="Disordered" evidence="1">
    <location>
        <begin position="199"/>
        <end position="245"/>
    </location>
</feature>
<evidence type="ECO:0000256" key="1">
    <source>
        <dbReference type="SAM" id="MobiDB-lite"/>
    </source>
</evidence>
<gene>
    <name evidence="2" type="ORF">MSPICULIGERA_LOCUS1813</name>
</gene>
<feature type="compositionally biased region" description="Low complexity" evidence="1">
    <location>
        <begin position="219"/>
        <end position="245"/>
    </location>
</feature>